<sequence length="134" mass="16019">MHRLQICSYSGTAKDSMAIHNKMFFSTFDRDNDEWSASCAVFLHISWRYKECYPADLHLEWAVSETKNNAWNDCKKTWKFAFTEMKMRRFKLIQMIKTYCPIYAVTQLKRLSSSLLKQTCVNLARQKHGFYFLF</sequence>
<comment type="caution">
    <text evidence="2">The sequence shown here is derived from an EMBL/GenBank/DDBJ whole genome shotgun (WGS) entry which is preliminary data.</text>
</comment>
<dbReference type="PROSITE" id="PS51406">
    <property type="entry name" value="FIBRINOGEN_C_2"/>
    <property type="match status" value="1"/>
</dbReference>
<dbReference type="PANTHER" id="PTHR19143">
    <property type="entry name" value="FIBRINOGEN/TENASCIN/ANGIOPOEITIN"/>
    <property type="match status" value="1"/>
</dbReference>
<dbReference type="AlphaFoldDB" id="A0AAV3YXW7"/>
<dbReference type="InterPro" id="IPR002181">
    <property type="entry name" value="Fibrinogen_a/b/g_C_dom"/>
</dbReference>
<dbReference type="InterPro" id="IPR036056">
    <property type="entry name" value="Fibrinogen-like_C"/>
</dbReference>
<gene>
    <name evidence="2" type="ORF">PoB_001372800</name>
</gene>
<dbReference type="Pfam" id="PF00147">
    <property type="entry name" value="Fibrinogen_C"/>
    <property type="match status" value="1"/>
</dbReference>
<proteinExistence type="predicted"/>
<feature type="domain" description="Fibrinogen C-terminal" evidence="1">
    <location>
        <begin position="1"/>
        <end position="91"/>
    </location>
</feature>
<dbReference type="GO" id="GO:0005615">
    <property type="term" value="C:extracellular space"/>
    <property type="evidence" value="ECO:0007669"/>
    <property type="project" value="TreeGrafter"/>
</dbReference>
<reference evidence="2 3" key="1">
    <citation type="journal article" date="2021" name="Elife">
        <title>Chloroplast acquisition without the gene transfer in kleptoplastic sea slugs, Plakobranchus ocellatus.</title>
        <authorList>
            <person name="Maeda T."/>
            <person name="Takahashi S."/>
            <person name="Yoshida T."/>
            <person name="Shimamura S."/>
            <person name="Takaki Y."/>
            <person name="Nagai Y."/>
            <person name="Toyoda A."/>
            <person name="Suzuki Y."/>
            <person name="Arimoto A."/>
            <person name="Ishii H."/>
            <person name="Satoh N."/>
            <person name="Nishiyama T."/>
            <person name="Hasebe M."/>
            <person name="Maruyama T."/>
            <person name="Minagawa J."/>
            <person name="Obokata J."/>
            <person name="Shigenobu S."/>
        </authorList>
    </citation>
    <scope>NUCLEOTIDE SEQUENCE [LARGE SCALE GENOMIC DNA]</scope>
</reference>
<name>A0AAV3YXW7_9GAST</name>
<dbReference type="Gene3D" id="3.90.215.10">
    <property type="entry name" value="Gamma Fibrinogen, chain A, domain 1"/>
    <property type="match status" value="1"/>
</dbReference>
<dbReference type="InterPro" id="IPR014716">
    <property type="entry name" value="Fibrinogen_a/b/g_C_1"/>
</dbReference>
<evidence type="ECO:0000313" key="2">
    <source>
        <dbReference type="EMBL" id="GFN87222.1"/>
    </source>
</evidence>
<evidence type="ECO:0000313" key="3">
    <source>
        <dbReference type="Proteomes" id="UP000735302"/>
    </source>
</evidence>
<evidence type="ECO:0000259" key="1">
    <source>
        <dbReference type="PROSITE" id="PS51406"/>
    </source>
</evidence>
<keyword evidence="3" id="KW-1185">Reference proteome</keyword>
<dbReference type="EMBL" id="BLXT01001671">
    <property type="protein sequence ID" value="GFN87222.1"/>
    <property type="molecule type" value="Genomic_DNA"/>
</dbReference>
<dbReference type="Proteomes" id="UP000735302">
    <property type="component" value="Unassembled WGS sequence"/>
</dbReference>
<protein>
    <submittedName>
        <fullName evidence="2">Fibrinogen-related protein 2</fullName>
    </submittedName>
</protein>
<dbReference type="InterPro" id="IPR050373">
    <property type="entry name" value="Fibrinogen_C-term_domain"/>
</dbReference>
<accession>A0AAV3YXW7</accession>
<dbReference type="SUPFAM" id="SSF56496">
    <property type="entry name" value="Fibrinogen C-terminal domain-like"/>
    <property type="match status" value="1"/>
</dbReference>
<organism evidence="2 3">
    <name type="scientific">Plakobranchus ocellatus</name>
    <dbReference type="NCBI Taxonomy" id="259542"/>
    <lineage>
        <taxon>Eukaryota</taxon>
        <taxon>Metazoa</taxon>
        <taxon>Spiralia</taxon>
        <taxon>Lophotrochozoa</taxon>
        <taxon>Mollusca</taxon>
        <taxon>Gastropoda</taxon>
        <taxon>Heterobranchia</taxon>
        <taxon>Euthyneura</taxon>
        <taxon>Panpulmonata</taxon>
        <taxon>Sacoglossa</taxon>
        <taxon>Placobranchoidea</taxon>
        <taxon>Plakobranchidae</taxon>
        <taxon>Plakobranchus</taxon>
    </lineage>
</organism>